<dbReference type="RefSeq" id="WP_204800000.1">
    <property type="nucleotide sequence ID" value="NZ_CAJNAP010000023.1"/>
</dbReference>
<organism evidence="2 3">
    <name type="scientific">Nitrosomonas nitrosa</name>
    <dbReference type="NCBI Taxonomy" id="52442"/>
    <lineage>
        <taxon>Bacteria</taxon>
        <taxon>Pseudomonadati</taxon>
        <taxon>Pseudomonadota</taxon>
        <taxon>Betaproteobacteria</taxon>
        <taxon>Nitrosomonadales</taxon>
        <taxon>Nitrosomonadaceae</taxon>
        <taxon>Nitrosomonas</taxon>
    </lineage>
</organism>
<dbReference type="PANTHER" id="PTHR30547:SF0">
    <property type="entry name" value="BLR8175 PROTEIN"/>
    <property type="match status" value="1"/>
</dbReference>
<dbReference type="InterPro" id="IPR053148">
    <property type="entry name" value="PD-DEXK-like_domain"/>
</dbReference>
<dbReference type="Pfam" id="PF06250">
    <property type="entry name" value="YhcG_C"/>
    <property type="match status" value="1"/>
</dbReference>
<protein>
    <recommendedName>
        <fullName evidence="1">YhcG PDDEXK nuclease domain-containing protein</fullName>
    </recommendedName>
</protein>
<name>A0A8H8Z1C7_9PROT</name>
<proteinExistence type="predicted"/>
<dbReference type="AlphaFoldDB" id="A0A8H8Z1C7"/>
<dbReference type="PANTHER" id="PTHR30547">
    <property type="entry name" value="UNCHARACTERIZED PROTEIN YHCG-RELATED"/>
    <property type="match status" value="1"/>
</dbReference>
<accession>A0A8H8Z1C7</accession>
<evidence type="ECO:0000259" key="1">
    <source>
        <dbReference type="Pfam" id="PF06250"/>
    </source>
</evidence>
<reference evidence="2" key="1">
    <citation type="submission" date="2021-02" db="EMBL/GenBank/DDBJ databases">
        <authorList>
            <person name="Han P."/>
        </authorList>
    </citation>
    <scope>NUCLEOTIDE SEQUENCE</scope>
    <source>
        <strain evidence="2">Nitrosomonas nitrosa 18-3D</strain>
    </source>
</reference>
<dbReference type="Proteomes" id="UP000601736">
    <property type="component" value="Unassembled WGS sequence"/>
</dbReference>
<comment type="caution">
    <text evidence="2">The sequence shown here is derived from an EMBL/GenBank/DDBJ whole genome shotgun (WGS) entry which is preliminary data.</text>
</comment>
<sequence length="83" mass="9078">MTAVDRQVKSEHDNPSIGLLLCKSKNKVVAEYALGDKSQPMGIAEYKLLDSLPAELQTSLPSIEQIEQELAGGDDFAQEDEET</sequence>
<dbReference type="InterPro" id="IPR009362">
    <property type="entry name" value="YhcG_C"/>
</dbReference>
<feature type="domain" description="YhcG PDDEXK nuclease" evidence="1">
    <location>
        <begin position="2"/>
        <end position="61"/>
    </location>
</feature>
<gene>
    <name evidence="2" type="ORF">NMYAN_30021</name>
</gene>
<dbReference type="EMBL" id="CAJNAP010000023">
    <property type="protein sequence ID" value="CAE6508480.1"/>
    <property type="molecule type" value="Genomic_DNA"/>
</dbReference>
<evidence type="ECO:0000313" key="2">
    <source>
        <dbReference type="EMBL" id="CAE6508480.1"/>
    </source>
</evidence>
<evidence type="ECO:0000313" key="3">
    <source>
        <dbReference type="Proteomes" id="UP000601736"/>
    </source>
</evidence>